<comment type="caution">
    <text evidence="2">The sequence shown here is derived from an EMBL/GenBank/DDBJ whole genome shotgun (WGS) entry which is preliminary data.</text>
</comment>
<gene>
    <name evidence="2" type="ORF">B0H17DRAFT_1085852</name>
</gene>
<proteinExistence type="predicted"/>
<organism evidence="2 3">
    <name type="scientific">Mycena rosella</name>
    <name type="common">Pink bonnet</name>
    <name type="synonym">Agaricus rosellus</name>
    <dbReference type="NCBI Taxonomy" id="1033263"/>
    <lineage>
        <taxon>Eukaryota</taxon>
        <taxon>Fungi</taxon>
        <taxon>Dikarya</taxon>
        <taxon>Basidiomycota</taxon>
        <taxon>Agaricomycotina</taxon>
        <taxon>Agaricomycetes</taxon>
        <taxon>Agaricomycetidae</taxon>
        <taxon>Agaricales</taxon>
        <taxon>Marasmiineae</taxon>
        <taxon>Mycenaceae</taxon>
        <taxon>Mycena</taxon>
    </lineage>
</organism>
<dbReference type="EMBL" id="JARKIE010000180">
    <property type="protein sequence ID" value="KAJ7670428.1"/>
    <property type="molecule type" value="Genomic_DNA"/>
</dbReference>
<dbReference type="AlphaFoldDB" id="A0AAD7CYR4"/>
<evidence type="ECO:0000313" key="3">
    <source>
        <dbReference type="Proteomes" id="UP001221757"/>
    </source>
</evidence>
<protein>
    <recommendedName>
        <fullName evidence="4">Secreted protein</fullName>
    </recommendedName>
</protein>
<evidence type="ECO:0008006" key="4">
    <source>
        <dbReference type="Google" id="ProtNLM"/>
    </source>
</evidence>
<evidence type="ECO:0000313" key="2">
    <source>
        <dbReference type="EMBL" id="KAJ7670428.1"/>
    </source>
</evidence>
<name>A0AAD7CYR4_MYCRO</name>
<sequence>MPSGRTFFSSIAVCVYLLAYIPSHRGVYVDVCIPSHRLIISARRQLRRNTYLALRGNELGIPSPAPIMIK</sequence>
<evidence type="ECO:0000256" key="1">
    <source>
        <dbReference type="SAM" id="SignalP"/>
    </source>
</evidence>
<reference evidence="2" key="1">
    <citation type="submission" date="2023-03" db="EMBL/GenBank/DDBJ databases">
        <title>Massive genome expansion in bonnet fungi (Mycena s.s.) driven by repeated elements and novel gene families across ecological guilds.</title>
        <authorList>
            <consortium name="Lawrence Berkeley National Laboratory"/>
            <person name="Harder C.B."/>
            <person name="Miyauchi S."/>
            <person name="Viragh M."/>
            <person name="Kuo A."/>
            <person name="Thoen E."/>
            <person name="Andreopoulos B."/>
            <person name="Lu D."/>
            <person name="Skrede I."/>
            <person name="Drula E."/>
            <person name="Henrissat B."/>
            <person name="Morin E."/>
            <person name="Kohler A."/>
            <person name="Barry K."/>
            <person name="LaButti K."/>
            <person name="Morin E."/>
            <person name="Salamov A."/>
            <person name="Lipzen A."/>
            <person name="Mereny Z."/>
            <person name="Hegedus B."/>
            <person name="Baldrian P."/>
            <person name="Stursova M."/>
            <person name="Weitz H."/>
            <person name="Taylor A."/>
            <person name="Grigoriev I.V."/>
            <person name="Nagy L.G."/>
            <person name="Martin F."/>
            <person name="Kauserud H."/>
        </authorList>
    </citation>
    <scope>NUCLEOTIDE SEQUENCE</scope>
    <source>
        <strain evidence="2">CBHHK067</strain>
    </source>
</reference>
<accession>A0AAD7CYR4</accession>
<feature type="signal peptide" evidence="1">
    <location>
        <begin position="1"/>
        <end position="26"/>
    </location>
</feature>
<keyword evidence="1" id="KW-0732">Signal</keyword>
<feature type="chain" id="PRO_5041915821" description="Secreted protein" evidence="1">
    <location>
        <begin position="27"/>
        <end position="70"/>
    </location>
</feature>
<dbReference type="Proteomes" id="UP001221757">
    <property type="component" value="Unassembled WGS sequence"/>
</dbReference>
<keyword evidence="3" id="KW-1185">Reference proteome</keyword>